<evidence type="ECO:0000256" key="9">
    <source>
        <dbReference type="RuleBase" id="RU365093"/>
    </source>
</evidence>
<protein>
    <recommendedName>
        <fullName evidence="9">Membrane fusion protein (MFP) family protein</fullName>
    </recommendedName>
</protein>
<evidence type="ECO:0000256" key="4">
    <source>
        <dbReference type="ARBA" id="ARBA00022475"/>
    </source>
</evidence>
<proteinExistence type="inferred from homology"/>
<feature type="coiled-coil region" evidence="10">
    <location>
        <begin position="163"/>
        <end position="190"/>
    </location>
</feature>
<keyword evidence="7 9" id="KW-1133">Transmembrane helix</keyword>
<evidence type="ECO:0000256" key="2">
    <source>
        <dbReference type="ARBA" id="ARBA00009477"/>
    </source>
</evidence>
<dbReference type="InterPro" id="IPR010129">
    <property type="entry name" value="T1SS_HlyD"/>
</dbReference>
<dbReference type="Pfam" id="PF26002">
    <property type="entry name" value="Beta-barrel_AprE"/>
    <property type="match status" value="1"/>
</dbReference>
<name>A0A7X2LXE1_9BURK</name>
<evidence type="ECO:0000313" key="13">
    <source>
        <dbReference type="Proteomes" id="UP000446768"/>
    </source>
</evidence>
<evidence type="ECO:0000256" key="5">
    <source>
        <dbReference type="ARBA" id="ARBA00022519"/>
    </source>
</evidence>
<evidence type="ECO:0000256" key="3">
    <source>
        <dbReference type="ARBA" id="ARBA00022448"/>
    </source>
</evidence>
<dbReference type="InterPro" id="IPR058982">
    <property type="entry name" value="Beta-barrel_AprE"/>
</dbReference>
<keyword evidence="3 9" id="KW-0813">Transport</keyword>
<dbReference type="InterPro" id="IPR050739">
    <property type="entry name" value="MFP"/>
</dbReference>
<sequence length="454" mass="50308">MEPNKSSAAKRGPSDQTEIDFLPDADAIERNPLPRYVRLTLHVMAFAFFSFILWASLSKVEKVVVAHGRLVNPQPNIVVSPLDTAIVKAIHVRPGQVVKKGDLLATLDPTFTQADETQLRNRLRSLDTQTASLRAELSGKPVEARGASDADQLLQAQLASERQANFDAQKQRMEQNVARLKAAIETNQRDQVVLAQRHKSLAEIEAMQEKLVAENFGAKMQLLEARDRRLEVERSMVMGRNKDAEMQRELAGAQAELSAFTRNWRQRAMEDLLAATRDRDGINEQLAKADLRNKLVQLTAPADAVVLEIGKVASQGAVARGTEAMFTLVPLNAKLEAEIQVDSLDIGNIKKGDIAHVKLDAFPYQKHGMLDGKVTTISEDSFKRDQVRPGEGTNAYYLATVEWGDDSKLRKMEGGARLLPGMTVTGEIVVGKRSVMSYLLWPLTKALDESLREP</sequence>
<evidence type="ECO:0000256" key="10">
    <source>
        <dbReference type="SAM" id="Coils"/>
    </source>
</evidence>
<dbReference type="Proteomes" id="UP000446768">
    <property type="component" value="Unassembled WGS sequence"/>
</dbReference>
<comment type="similarity">
    <text evidence="2 9">Belongs to the membrane fusion protein (MFP) (TC 8.A.1) family.</text>
</comment>
<dbReference type="PANTHER" id="PTHR30386:SF26">
    <property type="entry name" value="TRANSPORT PROTEIN COMB"/>
    <property type="match status" value="1"/>
</dbReference>
<accession>A0A7X2LXE1</accession>
<keyword evidence="6 9" id="KW-0812">Transmembrane</keyword>
<dbReference type="Gene3D" id="2.40.50.100">
    <property type="match status" value="1"/>
</dbReference>
<keyword evidence="4 9" id="KW-1003">Cell membrane</keyword>
<gene>
    <name evidence="12" type="ORF">GJ700_29345</name>
</gene>
<comment type="caution">
    <text evidence="12">The sequence shown here is derived from an EMBL/GenBank/DDBJ whole genome shotgun (WGS) entry which is preliminary data.</text>
</comment>
<evidence type="ECO:0000256" key="6">
    <source>
        <dbReference type="ARBA" id="ARBA00022692"/>
    </source>
</evidence>
<evidence type="ECO:0000313" key="12">
    <source>
        <dbReference type="EMBL" id="MRV75824.1"/>
    </source>
</evidence>
<dbReference type="AlphaFoldDB" id="A0A7X2LXE1"/>
<dbReference type="EMBL" id="WKJJ01000024">
    <property type="protein sequence ID" value="MRV75824.1"/>
    <property type="molecule type" value="Genomic_DNA"/>
</dbReference>
<comment type="subcellular location">
    <subcellularLocation>
        <location evidence="1 9">Cell inner membrane</location>
        <topology evidence="1 9">Single-pass membrane protein</topology>
    </subcellularLocation>
</comment>
<dbReference type="GO" id="GO:0005886">
    <property type="term" value="C:plasma membrane"/>
    <property type="evidence" value="ECO:0007669"/>
    <property type="project" value="UniProtKB-SubCell"/>
</dbReference>
<organism evidence="12 13">
    <name type="scientific">Pseudoduganella rivuli</name>
    <dbReference type="NCBI Taxonomy" id="2666085"/>
    <lineage>
        <taxon>Bacteria</taxon>
        <taxon>Pseudomonadati</taxon>
        <taxon>Pseudomonadota</taxon>
        <taxon>Betaproteobacteria</taxon>
        <taxon>Burkholderiales</taxon>
        <taxon>Oxalobacteraceae</taxon>
        <taxon>Telluria group</taxon>
        <taxon>Pseudoduganella</taxon>
    </lineage>
</organism>
<dbReference type="GO" id="GO:0015031">
    <property type="term" value="P:protein transport"/>
    <property type="evidence" value="ECO:0007669"/>
    <property type="project" value="InterPro"/>
</dbReference>
<keyword evidence="13" id="KW-1185">Reference proteome</keyword>
<dbReference type="PRINTS" id="PR01490">
    <property type="entry name" value="RTXTOXIND"/>
</dbReference>
<reference evidence="12 13" key="1">
    <citation type="submission" date="2019-11" db="EMBL/GenBank/DDBJ databases">
        <title>Novel species isolated from a subtropical stream in China.</title>
        <authorList>
            <person name="Lu H."/>
        </authorList>
    </citation>
    <scope>NUCLEOTIDE SEQUENCE [LARGE SCALE GENOMIC DNA]</scope>
    <source>
        <strain evidence="12 13">FT92W</strain>
    </source>
</reference>
<keyword evidence="10" id="KW-0175">Coiled coil</keyword>
<evidence type="ECO:0000256" key="7">
    <source>
        <dbReference type="ARBA" id="ARBA00022989"/>
    </source>
</evidence>
<keyword evidence="5 9" id="KW-0997">Cell inner membrane</keyword>
<feature type="transmembrane region" description="Helical" evidence="9">
    <location>
        <begin position="39"/>
        <end position="57"/>
    </location>
</feature>
<dbReference type="PANTHER" id="PTHR30386">
    <property type="entry name" value="MEMBRANE FUSION SUBUNIT OF EMRAB-TOLC MULTIDRUG EFFLUX PUMP"/>
    <property type="match status" value="1"/>
</dbReference>
<dbReference type="Gene3D" id="2.40.30.170">
    <property type="match status" value="1"/>
</dbReference>
<evidence type="ECO:0000259" key="11">
    <source>
        <dbReference type="Pfam" id="PF26002"/>
    </source>
</evidence>
<dbReference type="NCBIfam" id="TIGR01843">
    <property type="entry name" value="type_I_hlyD"/>
    <property type="match status" value="1"/>
</dbReference>
<dbReference type="RefSeq" id="WP_154380733.1">
    <property type="nucleotide sequence ID" value="NZ_WKJJ01000024.1"/>
</dbReference>
<feature type="domain" description="AprE-like beta-barrel" evidence="11">
    <location>
        <begin position="336"/>
        <end position="430"/>
    </location>
</feature>
<keyword evidence="8 9" id="KW-0472">Membrane</keyword>
<evidence type="ECO:0000256" key="8">
    <source>
        <dbReference type="ARBA" id="ARBA00023136"/>
    </source>
</evidence>
<evidence type="ECO:0000256" key="1">
    <source>
        <dbReference type="ARBA" id="ARBA00004377"/>
    </source>
</evidence>